<accession>A0AAV1J879</accession>
<proteinExistence type="predicted"/>
<reference evidence="2 3" key="1">
    <citation type="submission" date="2023-11" db="EMBL/GenBank/DDBJ databases">
        <authorList>
            <person name="Okamura Y."/>
        </authorList>
    </citation>
    <scope>NUCLEOTIDE SEQUENCE [LARGE SCALE GENOMIC DNA]</scope>
</reference>
<protein>
    <submittedName>
        <fullName evidence="2">Uncharacterized protein</fullName>
    </submittedName>
</protein>
<evidence type="ECO:0000313" key="2">
    <source>
        <dbReference type="EMBL" id="CAK1544663.1"/>
    </source>
</evidence>
<dbReference type="Proteomes" id="UP001497472">
    <property type="component" value="Unassembled WGS sequence"/>
</dbReference>
<dbReference type="EMBL" id="CAVLEF010000005">
    <property type="protein sequence ID" value="CAK1544663.1"/>
    <property type="molecule type" value="Genomic_DNA"/>
</dbReference>
<comment type="caution">
    <text evidence="2">The sequence shown here is derived from an EMBL/GenBank/DDBJ whole genome shotgun (WGS) entry which is preliminary data.</text>
</comment>
<feature type="region of interest" description="Disordered" evidence="1">
    <location>
        <begin position="41"/>
        <end position="76"/>
    </location>
</feature>
<keyword evidence="3" id="KW-1185">Reference proteome</keyword>
<gene>
    <name evidence="2" type="ORF">LNINA_LOCUS4386</name>
</gene>
<dbReference type="AlphaFoldDB" id="A0AAV1J879"/>
<organism evidence="2 3">
    <name type="scientific">Leptosia nina</name>
    <dbReference type="NCBI Taxonomy" id="320188"/>
    <lineage>
        <taxon>Eukaryota</taxon>
        <taxon>Metazoa</taxon>
        <taxon>Ecdysozoa</taxon>
        <taxon>Arthropoda</taxon>
        <taxon>Hexapoda</taxon>
        <taxon>Insecta</taxon>
        <taxon>Pterygota</taxon>
        <taxon>Neoptera</taxon>
        <taxon>Endopterygota</taxon>
        <taxon>Lepidoptera</taxon>
        <taxon>Glossata</taxon>
        <taxon>Ditrysia</taxon>
        <taxon>Papilionoidea</taxon>
        <taxon>Pieridae</taxon>
        <taxon>Pierinae</taxon>
        <taxon>Leptosia</taxon>
    </lineage>
</organism>
<name>A0AAV1J879_9NEOP</name>
<evidence type="ECO:0000313" key="3">
    <source>
        <dbReference type="Proteomes" id="UP001497472"/>
    </source>
</evidence>
<sequence length="76" mass="8814">MSRYVRVRRQWAISQRLLRALNSDGAALRVDCEIMAPQHKVEDERKTMRRGMSRQQANGSFPFPSPDQYGELAAYD</sequence>
<evidence type="ECO:0000256" key="1">
    <source>
        <dbReference type="SAM" id="MobiDB-lite"/>
    </source>
</evidence>